<comment type="caution">
    <text evidence="4">The sequence shown here is derived from an EMBL/GenBank/DDBJ whole genome shotgun (WGS) entry which is preliminary data.</text>
</comment>
<feature type="domain" description="PucR C-terminal helix-turn-helix" evidence="2">
    <location>
        <begin position="347"/>
        <end position="398"/>
    </location>
</feature>
<feature type="domain" description="CdaR GGDEF-like" evidence="3">
    <location>
        <begin position="190"/>
        <end position="295"/>
    </location>
</feature>
<evidence type="ECO:0000313" key="4">
    <source>
        <dbReference type="EMBL" id="RVU29028.1"/>
    </source>
</evidence>
<protein>
    <submittedName>
        <fullName evidence="4">PucR family transcriptional regulator</fullName>
    </submittedName>
</protein>
<accession>A0A437Q3A1</accession>
<dbReference type="InterPro" id="IPR042070">
    <property type="entry name" value="PucR_C-HTH_sf"/>
</dbReference>
<evidence type="ECO:0000259" key="3">
    <source>
        <dbReference type="Pfam" id="PF17853"/>
    </source>
</evidence>
<comment type="similarity">
    <text evidence="1">Belongs to the CdaR family.</text>
</comment>
<keyword evidence="5" id="KW-1185">Reference proteome</keyword>
<evidence type="ECO:0000259" key="2">
    <source>
        <dbReference type="Pfam" id="PF13556"/>
    </source>
</evidence>
<dbReference type="InterPro" id="IPR025736">
    <property type="entry name" value="PucR_C-HTH_dom"/>
</dbReference>
<dbReference type="OrthoDB" id="3663486at2"/>
<dbReference type="Pfam" id="PF17853">
    <property type="entry name" value="GGDEF_2"/>
    <property type="match status" value="1"/>
</dbReference>
<name>A0A437Q3A1_9ACTN</name>
<dbReference type="InterPro" id="IPR041522">
    <property type="entry name" value="CdaR_GGDEF"/>
</dbReference>
<organism evidence="4 5">
    <name type="scientific">Streptomyces antnestii</name>
    <dbReference type="NCBI Taxonomy" id="2494256"/>
    <lineage>
        <taxon>Bacteria</taxon>
        <taxon>Bacillati</taxon>
        <taxon>Actinomycetota</taxon>
        <taxon>Actinomycetes</taxon>
        <taxon>Kitasatosporales</taxon>
        <taxon>Streptomycetaceae</taxon>
        <taxon>Streptomyces</taxon>
    </lineage>
</organism>
<proteinExistence type="inferred from homology"/>
<dbReference type="Pfam" id="PF13556">
    <property type="entry name" value="HTH_30"/>
    <property type="match status" value="1"/>
</dbReference>
<sequence length="414" mass="45728">MNELWPIPSAEALEIVRQVAIELRPQADKLIEEVVTSGRQTTQDPAWAEGTALADLDLEITRTNIERWLTGNIETPGRRITPPRTEALSKYASDLVLRGFTADDIGPWRSAQSVVWSWWLRACLKRATHQDVLQEVIEVSAASITTFTDDAMAALSASVQASQSDLAARTPLQRQATVQLLLDGAPLERKRAEAELSYALTGDHIAGVVWAESVESAPSFELVGEQLMRVVGAHHRLTLLAGLTTAWIWLPTSHLPTVESLREAVSPAPGTHLALGNPAKDLLGFRRSHMDAMAVKRLLLRLGSSADIVRFQDVRLLTMLSEEEETRRFVEDTLGDLAHASQDLRVVVRTFIREQFNASRTAELLFAHRNTIDRRLARAAALLPRPLTENASEVDIALLFVELTKDGPRSTKAG</sequence>
<dbReference type="AlphaFoldDB" id="A0A437Q3A1"/>
<dbReference type="RefSeq" id="WP_127826614.1">
    <property type="nucleotide sequence ID" value="NZ_RZYA01000001.1"/>
</dbReference>
<gene>
    <name evidence="4" type="ORF">EOT10_04115</name>
</gene>
<dbReference type="PANTHER" id="PTHR33744">
    <property type="entry name" value="CARBOHYDRATE DIACID REGULATOR"/>
    <property type="match status" value="1"/>
</dbReference>
<evidence type="ECO:0000313" key="5">
    <source>
        <dbReference type="Proteomes" id="UP000283128"/>
    </source>
</evidence>
<dbReference type="Proteomes" id="UP000283128">
    <property type="component" value="Unassembled WGS sequence"/>
</dbReference>
<dbReference type="EMBL" id="RZYA01000001">
    <property type="protein sequence ID" value="RVU29028.1"/>
    <property type="molecule type" value="Genomic_DNA"/>
</dbReference>
<dbReference type="InterPro" id="IPR051448">
    <property type="entry name" value="CdaR-like_regulators"/>
</dbReference>
<reference evidence="4 5" key="1">
    <citation type="submission" date="2019-01" db="EMBL/GenBank/DDBJ databases">
        <title>Genome sequences of Streptomyces and Rhizobium isolates collected from root and soil.</title>
        <authorList>
            <person name="Chhettri S."/>
            <person name="Sevigny J.L."/>
            <person name="Sen A."/>
            <person name="Ennis N."/>
            <person name="Tisa L."/>
        </authorList>
    </citation>
    <scope>NUCLEOTIDE SEQUENCE [LARGE SCALE GENOMIC DNA]</scope>
    <source>
        <strain evidence="4 5">San01</strain>
    </source>
</reference>
<evidence type="ECO:0000256" key="1">
    <source>
        <dbReference type="ARBA" id="ARBA00006754"/>
    </source>
</evidence>
<dbReference type="PANTHER" id="PTHR33744:SF1">
    <property type="entry name" value="DNA-BINDING TRANSCRIPTIONAL ACTIVATOR ADER"/>
    <property type="match status" value="1"/>
</dbReference>
<dbReference type="Gene3D" id="1.10.10.2840">
    <property type="entry name" value="PucR C-terminal helix-turn-helix domain"/>
    <property type="match status" value="1"/>
</dbReference>